<keyword evidence="2" id="KW-1185">Reference proteome</keyword>
<dbReference type="HOGENOM" id="CLU_3267333_0_0_5"/>
<accession>X5MMJ1</accession>
<name>X5MMJ1_9HYPH</name>
<protein>
    <submittedName>
        <fullName evidence="1">Uncharacterized protein</fullName>
    </submittedName>
</protein>
<sequence length="41" mass="4813">MEAVSEIAKLVRELRFWMPRFGRSAFGADSLGRERKTKQTR</sequence>
<dbReference type="EMBL" id="HG966617">
    <property type="protein sequence ID" value="CDO59251.1"/>
    <property type="molecule type" value="Genomic_DNA"/>
</dbReference>
<dbReference type="Proteomes" id="UP000032160">
    <property type="component" value="Chromosome I"/>
</dbReference>
<dbReference type="AlphaFoldDB" id="X5MMJ1"/>
<dbReference type="KEGG" id="pect:BN1012_Phect1037"/>
<organism evidence="1 2">
    <name type="scientific">Candidatus Phaeomarinibacter ectocarpi</name>
    <dbReference type="NCBI Taxonomy" id="1458461"/>
    <lineage>
        <taxon>Bacteria</taxon>
        <taxon>Pseudomonadati</taxon>
        <taxon>Pseudomonadota</taxon>
        <taxon>Alphaproteobacteria</taxon>
        <taxon>Hyphomicrobiales</taxon>
        <taxon>Parvibaculaceae</taxon>
        <taxon>Candidatus Phaeomarinibacter</taxon>
    </lineage>
</organism>
<evidence type="ECO:0000313" key="1">
    <source>
        <dbReference type="EMBL" id="CDO59251.1"/>
    </source>
</evidence>
<dbReference type="STRING" id="1458461.BN1012_Phect1037"/>
<gene>
    <name evidence="1" type="ORF">BN1012_Phect1037</name>
</gene>
<evidence type="ECO:0000313" key="2">
    <source>
        <dbReference type="Proteomes" id="UP000032160"/>
    </source>
</evidence>
<proteinExistence type="predicted"/>
<reference evidence="1 2" key="1">
    <citation type="journal article" date="2014" name="Front. Genet.">
        <title>Genome and metabolic network of "Candidatus Phaeomarinobacter ectocarpi" Ec32, a new candidate genus of Alphaproteobacteria frequently associated with brown algae.</title>
        <authorList>
            <person name="Dittami S.M."/>
            <person name="Barbeyron T."/>
            <person name="Boyen C."/>
            <person name="Cambefort J."/>
            <person name="Collet G."/>
            <person name="Delage L."/>
            <person name="Gobet A."/>
            <person name="Groisillier A."/>
            <person name="Leblanc C."/>
            <person name="Michel G."/>
            <person name="Scornet D."/>
            <person name="Siegel A."/>
            <person name="Tapia J.E."/>
            <person name="Tonon T."/>
        </authorList>
    </citation>
    <scope>NUCLEOTIDE SEQUENCE [LARGE SCALE GENOMIC DNA]</scope>
    <source>
        <strain evidence="1 2">Ec32</strain>
    </source>
</reference>